<dbReference type="Gene3D" id="1.10.8.60">
    <property type="match status" value="1"/>
</dbReference>
<comment type="caution">
    <text evidence="9">The sequence shown here is derived from an EMBL/GenBank/DDBJ whole genome shotgun (WGS) entry which is preliminary data.</text>
</comment>
<dbReference type="Gene3D" id="3.40.50.300">
    <property type="entry name" value="P-loop containing nucleotide triphosphate hydrolases"/>
    <property type="match status" value="1"/>
</dbReference>
<dbReference type="Pfam" id="PF00158">
    <property type="entry name" value="Sigma54_activat"/>
    <property type="match status" value="1"/>
</dbReference>
<dbReference type="PROSITE" id="PS00676">
    <property type="entry name" value="SIGMA54_INTERACT_2"/>
    <property type="match status" value="1"/>
</dbReference>
<evidence type="ECO:0000256" key="5">
    <source>
        <dbReference type="ARBA" id="ARBA00023163"/>
    </source>
</evidence>
<dbReference type="STRING" id="1969733.B5V00_14455"/>
<keyword evidence="6" id="KW-0175">Coiled coil</keyword>
<dbReference type="SUPFAM" id="SSF55785">
    <property type="entry name" value="PYP-like sensor domain (PAS domain)"/>
    <property type="match status" value="1"/>
</dbReference>
<evidence type="ECO:0000259" key="8">
    <source>
        <dbReference type="PROSITE" id="PS50112"/>
    </source>
</evidence>
<feature type="domain" description="Sigma-54 factor interaction" evidence="7">
    <location>
        <begin position="138"/>
        <end position="368"/>
    </location>
</feature>
<dbReference type="AlphaFoldDB" id="A0A1X0XT89"/>
<dbReference type="Proteomes" id="UP000193136">
    <property type="component" value="Unassembled WGS sequence"/>
</dbReference>
<dbReference type="InterPro" id="IPR027417">
    <property type="entry name" value="P-loop_NTPase"/>
</dbReference>
<gene>
    <name evidence="9" type="ORF">B5V00_14455</name>
</gene>
<dbReference type="GO" id="GO:0006355">
    <property type="term" value="P:regulation of DNA-templated transcription"/>
    <property type="evidence" value="ECO:0007669"/>
    <property type="project" value="InterPro"/>
</dbReference>
<dbReference type="InterPro" id="IPR025943">
    <property type="entry name" value="Sigma_54_int_dom_ATP-bd_2"/>
</dbReference>
<organism evidence="9 10">
    <name type="scientific">Geothermobacter hydrogeniphilus</name>
    <dbReference type="NCBI Taxonomy" id="1969733"/>
    <lineage>
        <taxon>Bacteria</taxon>
        <taxon>Pseudomonadati</taxon>
        <taxon>Thermodesulfobacteriota</taxon>
        <taxon>Desulfuromonadia</taxon>
        <taxon>Desulfuromonadales</taxon>
        <taxon>Geothermobacteraceae</taxon>
        <taxon>Geothermobacter</taxon>
    </lineage>
</organism>
<keyword evidence="10" id="KW-1185">Reference proteome</keyword>
<feature type="domain" description="PAS" evidence="8">
    <location>
        <begin position="1"/>
        <end position="49"/>
    </location>
</feature>
<dbReference type="InterPro" id="IPR009057">
    <property type="entry name" value="Homeodomain-like_sf"/>
</dbReference>
<dbReference type="InterPro" id="IPR025662">
    <property type="entry name" value="Sigma_54_int_dom_ATP-bd_1"/>
</dbReference>
<keyword evidence="3" id="KW-0805">Transcription regulation</keyword>
<dbReference type="InterPro" id="IPR058031">
    <property type="entry name" value="AAA_lid_NorR"/>
</dbReference>
<dbReference type="GO" id="GO:0043565">
    <property type="term" value="F:sequence-specific DNA binding"/>
    <property type="evidence" value="ECO:0007669"/>
    <property type="project" value="InterPro"/>
</dbReference>
<dbReference type="SUPFAM" id="SSF46689">
    <property type="entry name" value="Homeodomain-like"/>
    <property type="match status" value="1"/>
</dbReference>
<evidence type="ECO:0000259" key="7">
    <source>
        <dbReference type="PROSITE" id="PS50045"/>
    </source>
</evidence>
<dbReference type="CDD" id="cd00009">
    <property type="entry name" value="AAA"/>
    <property type="match status" value="1"/>
</dbReference>
<dbReference type="Pfam" id="PF25601">
    <property type="entry name" value="AAA_lid_14"/>
    <property type="match status" value="1"/>
</dbReference>
<name>A0A1X0XT89_9BACT</name>
<proteinExistence type="predicted"/>
<evidence type="ECO:0000256" key="2">
    <source>
        <dbReference type="ARBA" id="ARBA00022840"/>
    </source>
</evidence>
<dbReference type="PROSITE" id="PS00688">
    <property type="entry name" value="SIGMA54_INTERACT_3"/>
    <property type="match status" value="1"/>
</dbReference>
<dbReference type="PRINTS" id="PR01590">
    <property type="entry name" value="HTHFIS"/>
</dbReference>
<dbReference type="PROSITE" id="PS50112">
    <property type="entry name" value="PAS"/>
    <property type="match status" value="1"/>
</dbReference>
<evidence type="ECO:0000313" key="10">
    <source>
        <dbReference type="Proteomes" id="UP000193136"/>
    </source>
</evidence>
<evidence type="ECO:0000256" key="1">
    <source>
        <dbReference type="ARBA" id="ARBA00022741"/>
    </source>
</evidence>
<dbReference type="PROSITE" id="PS50045">
    <property type="entry name" value="SIGMA54_INTERACT_4"/>
    <property type="match status" value="1"/>
</dbReference>
<dbReference type="InterPro" id="IPR002197">
    <property type="entry name" value="HTH_Fis"/>
</dbReference>
<dbReference type="SMART" id="SM00382">
    <property type="entry name" value="AAA"/>
    <property type="match status" value="1"/>
</dbReference>
<evidence type="ECO:0000313" key="9">
    <source>
        <dbReference type="EMBL" id="ORJ56080.1"/>
    </source>
</evidence>
<keyword evidence="1" id="KW-0547">Nucleotide-binding</keyword>
<dbReference type="InterPro" id="IPR003593">
    <property type="entry name" value="AAA+_ATPase"/>
</dbReference>
<dbReference type="EMBL" id="NAAD01000023">
    <property type="protein sequence ID" value="ORJ56080.1"/>
    <property type="molecule type" value="Genomic_DNA"/>
</dbReference>
<evidence type="ECO:0000256" key="4">
    <source>
        <dbReference type="ARBA" id="ARBA00023125"/>
    </source>
</evidence>
<reference evidence="9 10" key="1">
    <citation type="submission" date="2017-03" db="EMBL/GenBank/DDBJ databases">
        <title>Genome sequence of Geothermobacter sp. EPR-M, Deep-Sea Iron Reducer.</title>
        <authorList>
            <person name="Tully B."/>
            <person name="Savalia P."/>
            <person name="Abuyen K."/>
            <person name="Baughan C."/>
            <person name="Romero E."/>
            <person name="Ronkowski C."/>
            <person name="Torres B."/>
            <person name="Tremblay J."/>
            <person name="Trujillo A."/>
            <person name="Tyler M."/>
            <person name="Perez-Rodriguez I."/>
            <person name="Amend J."/>
        </authorList>
    </citation>
    <scope>NUCLEOTIDE SEQUENCE [LARGE SCALE GENOMIC DNA]</scope>
    <source>
        <strain evidence="9 10">EPR-M</strain>
    </source>
</reference>
<dbReference type="Gene3D" id="3.30.450.20">
    <property type="entry name" value="PAS domain"/>
    <property type="match status" value="1"/>
</dbReference>
<dbReference type="SMART" id="SM00091">
    <property type="entry name" value="PAS"/>
    <property type="match status" value="1"/>
</dbReference>
<accession>A0A1X0XT89</accession>
<dbReference type="CDD" id="cd00130">
    <property type="entry name" value="PAS"/>
    <property type="match status" value="1"/>
</dbReference>
<keyword evidence="5" id="KW-0804">Transcription</keyword>
<dbReference type="InterPro" id="IPR002078">
    <property type="entry name" value="Sigma_54_int"/>
</dbReference>
<dbReference type="Pfam" id="PF02954">
    <property type="entry name" value="HTH_8"/>
    <property type="match status" value="1"/>
</dbReference>
<feature type="coiled-coil region" evidence="6">
    <location>
        <begin position="104"/>
        <end position="131"/>
    </location>
</feature>
<evidence type="ECO:0000256" key="6">
    <source>
        <dbReference type="SAM" id="Coils"/>
    </source>
</evidence>
<dbReference type="FunFam" id="3.40.50.300:FF:000006">
    <property type="entry name" value="DNA-binding transcriptional regulator NtrC"/>
    <property type="match status" value="1"/>
</dbReference>
<dbReference type="Gene3D" id="1.10.10.60">
    <property type="entry name" value="Homeodomain-like"/>
    <property type="match status" value="1"/>
</dbReference>
<dbReference type="GO" id="GO:0005524">
    <property type="term" value="F:ATP binding"/>
    <property type="evidence" value="ECO:0007669"/>
    <property type="project" value="UniProtKB-KW"/>
</dbReference>
<dbReference type="OrthoDB" id="9814761at2"/>
<dbReference type="PANTHER" id="PTHR32071">
    <property type="entry name" value="TRANSCRIPTIONAL REGULATORY PROTEIN"/>
    <property type="match status" value="1"/>
</dbReference>
<keyword evidence="4" id="KW-0238">DNA-binding</keyword>
<keyword evidence="2" id="KW-0067">ATP-binding</keyword>
<sequence length="448" mass="49804">MADLIFDHIENGAVVTDADGYILYFNRPYAKFLGIEGEDAIGRHVTEILASSRMHIVAKTGKAEINEIFTAKGHDMVVQRIPIFENGKVVAVFGQLMFKEVGDVGRLARNLSVLESKLKLYEKELTSLRAARYSFDSIYGSSPALLALKEEARKAALTDLPVLLTGESGTGKELFAQAIHQSSPRRRGPSININCAAIPKELFESELFGYAGGAFTGASSGGKPGKFELADGGTLFLDEIGEMPLDLQPKLLRVLEEKVFERVGGNQVIRSDFRIIAATNRDLAEMVRQKEFREDLFYRLNVVSLNIPPLRERKGDIVSLARHLLDKIAGNHPGSHYRLTEAAERVLANYHWPGNIRELLNVLERTVFTIEGDSIDACDLPFYLSRPVAVRARGTQWSLQEVVAEAEREALRNALKVSGNNKARAAKLLGIHRTVLYKKMSRYKIPLN</sequence>
<dbReference type="InterPro" id="IPR013767">
    <property type="entry name" value="PAS_fold"/>
</dbReference>
<dbReference type="Pfam" id="PF00989">
    <property type="entry name" value="PAS"/>
    <property type="match status" value="1"/>
</dbReference>
<dbReference type="SUPFAM" id="SSF52540">
    <property type="entry name" value="P-loop containing nucleoside triphosphate hydrolases"/>
    <property type="match status" value="1"/>
</dbReference>
<evidence type="ECO:0000256" key="3">
    <source>
        <dbReference type="ARBA" id="ARBA00023015"/>
    </source>
</evidence>
<dbReference type="InterPro" id="IPR025944">
    <property type="entry name" value="Sigma_54_int_dom_CS"/>
</dbReference>
<protein>
    <submittedName>
        <fullName evidence="9">Sigma-54-dependent Fis family transcriptional regulator</fullName>
    </submittedName>
</protein>
<dbReference type="PROSITE" id="PS00675">
    <property type="entry name" value="SIGMA54_INTERACT_1"/>
    <property type="match status" value="1"/>
</dbReference>
<dbReference type="NCBIfam" id="TIGR00229">
    <property type="entry name" value="sensory_box"/>
    <property type="match status" value="1"/>
</dbReference>
<dbReference type="InterPro" id="IPR035965">
    <property type="entry name" value="PAS-like_dom_sf"/>
</dbReference>
<dbReference type="InterPro" id="IPR000014">
    <property type="entry name" value="PAS"/>
</dbReference>